<dbReference type="Proteomes" id="UP001141619">
    <property type="component" value="Unassembled WGS sequence"/>
</dbReference>
<name>A0A9X3Z6Y5_9PROT</name>
<reference evidence="2" key="1">
    <citation type="submission" date="2022-08" db="EMBL/GenBank/DDBJ databases">
        <authorList>
            <person name="Vandamme P."/>
            <person name="Hettiarachchi A."/>
            <person name="Peeters C."/>
            <person name="Cnockaert M."/>
            <person name="Carlier A."/>
        </authorList>
    </citation>
    <scope>NUCLEOTIDE SEQUENCE</scope>
    <source>
        <strain evidence="2">LMG 31809</strain>
    </source>
</reference>
<feature type="domain" description="Serine aminopeptidase S33" evidence="1">
    <location>
        <begin position="45"/>
        <end position="144"/>
    </location>
</feature>
<dbReference type="Gene3D" id="3.40.50.1820">
    <property type="entry name" value="alpha/beta hydrolase"/>
    <property type="match status" value="1"/>
</dbReference>
<dbReference type="Pfam" id="PF12146">
    <property type="entry name" value="Hydrolase_4"/>
    <property type="match status" value="1"/>
</dbReference>
<sequence>MTEQAFTFDCQGDALLGFLHLPDNPSPIGLLILVGGPQYRVGAHRQYLHLARTAAASGIAAMRFDYRGVGDSEGTYPGFEHLGADIDAAIDTFKARLPHLRGVVLWGMCEGASAILIDGVRNPFVRGAALVNPWVRTASAEAQTYLKHYYGKRILSPNMWKRVLKGEVNLLRSVASVFGLVKQSRAKATATDNRPYPDRMAAGLRAYQGRCLLLMSEHDLVAREFEDVTASAPLWSGLIKAPKVVRIDVNGSDHTFSSEPHRQAAADATLNFVRDLAASEV</sequence>
<reference evidence="2" key="2">
    <citation type="journal article" date="2023" name="Syst. Appl. Microbiol.">
        <title>Govania unica gen. nov., sp. nov., a rare biosphere bacterium that represents a novel family in the class Alphaproteobacteria.</title>
        <authorList>
            <person name="Vandamme P."/>
            <person name="Peeters C."/>
            <person name="Hettiarachchi A."/>
            <person name="Cnockaert M."/>
            <person name="Carlier A."/>
        </authorList>
    </citation>
    <scope>NUCLEOTIDE SEQUENCE</scope>
    <source>
        <strain evidence="2">LMG 31809</strain>
    </source>
</reference>
<dbReference type="SUPFAM" id="SSF53474">
    <property type="entry name" value="alpha/beta-Hydrolases"/>
    <property type="match status" value="1"/>
</dbReference>
<proteinExistence type="predicted"/>
<protein>
    <submittedName>
        <fullName evidence="2">Hydrolase 1, exosortase A system-associated</fullName>
    </submittedName>
</protein>
<keyword evidence="2" id="KW-0378">Hydrolase</keyword>
<dbReference type="NCBIfam" id="TIGR03100">
    <property type="entry name" value="hydr1_PEP"/>
    <property type="match status" value="1"/>
</dbReference>
<comment type="caution">
    <text evidence="2">The sequence shown here is derived from an EMBL/GenBank/DDBJ whole genome shotgun (WGS) entry which is preliminary data.</text>
</comment>
<dbReference type="AlphaFoldDB" id="A0A9X3Z6Y5"/>
<dbReference type="InterPro" id="IPR017531">
    <property type="entry name" value="Hydrolase-1_PEP"/>
</dbReference>
<dbReference type="InterPro" id="IPR022742">
    <property type="entry name" value="Hydrolase_4"/>
</dbReference>
<gene>
    <name evidence="2" type="ORF">NYP16_06445</name>
</gene>
<evidence type="ECO:0000259" key="1">
    <source>
        <dbReference type="Pfam" id="PF12146"/>
    </source>
</evidence>
<keyword evidence="3" id="KW-1185">Reference proteome</keyword>
<evidence type="ECO:0000313" key="2">
    <source>
        <dbReference type="EMBL" id="MDA5193592.1"/>
    </source>
</evidence>
<dbReference type="EMBL" id="JANWOI010000002">
    <property type="protein sequence ID" value="MDA5193592.1"/>
    <property type="molecule type" value="Genomic_DNA"/>
</dbReference>
<dbReference type="GO" id="GO:0016787">
    <property type="term" value="F:hydrolase activity"/>
    <property type="evidence" value="ECO:0007669"/>
    <property type="project" value="UniProtKB-KW"/>
</dbReference>
<accession>A0A9X3Z6Y5</accession>
<organism evidence="2 3">
    <name type="scientific">Govanella unica</name>
    <dbReference type="NCBI Taxonomy" id="2975056"/>
    <lineage>
        <taxon>Bacteria</taxon>
        <taxon>Pseudomonadati</taxon>
        <taxon>Pseudomonadota</taxon>
        <taxon>Alphaproteobacteria</taxon>
        <taxon>Emcibacterales</taxon>
        <taxon>Govanellaceae</taxon>
        <taxon>Govanella</taxon>
    </lineage>
</organism>
<dbReference type="RefSeq" id="WP_274943292.1">
    <property type="nucleotide sequence ID" value="NZ_JANWOI010000002.1"/>
</dbReference>
<dbReference type="InterPro" id="IPR029058">
    <property type="entry name" value="AB_hydrolase_fold"/>
</dbReference>
<evidence type="ECO:0000313" key="3">
    <source>
        <dbReference type="Proteomes" id="UP001141619"/>
    </source>
</evidence>